<feature type="domain" description="FecR N-terminal" evidence="2">
    <location>
        <begin position="16"/>
        <end position="58"/>
    </location>
</feature>
<dbReference type="PANTHER" id="PTHR30273:SF2">
    <property type="entry name" value="PROTEIN FECR"/>
    <property type="match status" value="1"/>
</dbReference>
<dbReference type="Proteomes" id="UP000094379">
    <property type="component" value="Unassembled WGS sequence"/>
</dbReference>
<dbReference type="PATRIC" id="fig|291169.3.peg.2422"/>
<dbReference type="Gene3D" id="2.60.120.1440">
    <property type="match status" value="1"/>
</dbReference>
<comment type="caution">
    <text evidence="3">The sequence shown here is derived from an EMBL/GenBank/DDBJ whole genome shotgun (WGS) entry which is preliminary data.</text>
</comment>
<dbReference type="InterPro" id="IPR032623">
    <property type="entry name" value="FecR_N"/>
</dbReference>
<dbReference type="AlphaFoldDB" id="A0A1E3GQI9"/>
<dbReference type="Pfam" id="PF16220">
    <property type="entry name" value="DUF4880"/>
    <property type="match status" value="1"/>
</dbReference>
<proteinExistence type="predicted"/>
<accession>A0A1E3GQI9</accession>
<protein>
    <submittedName>
        <fullName evidence="3">Fec operon regulator FecR</fullName>
    </submittedName>
</protein>
<sequence length="327" mass="37391">MLLGYSVERVPENLVDEAIGWLIKLEINSPTVAEKNEFNDWLKQSIAHELAWQRIKRLDDSFTNMPTQALSKAFNKLEETRHSTTLERRQALKLFSLLSIGMTSSWLAYSYSPWQRLISDLATTVGEQKSVVLSKGSELVLNTDTAVTTDFNHEYRQIFLHRGEIQLDTQIDFTSTQRPWLINSSFGEIKCYGAKIIVRLSEQYARIKLLHGEVEVANRSQSKVIKAGSDSVILSKDSIFQQTVSSIPADAWVQGYVASKSLYLGDLLDELARYRIGRIDYDPSLKHILLSGVFQLLETDKTLEFLTQIIPIRVEYLTRFWVRVKPA</sequence>
<dbReference type="InterPro" id="IPR006860">
    <property type="entry name" value="FecR"/>
</dbReference>
<evidence type="ECO:0000259" key="1">
    <source>
        <dbReference type="Pfam" id="PF04773"/>
    </source>
</evidence>
<reference evidence="3 4" key="1">
    <citation type="submission" date="2016-07" db="EMBL/GenBank/DDBJ databases">
        <title>Draft Genome Sequence of Methylophaga muralis Bur 1.</title>
        <authorList>
            <person name="Vasilenko O.V."/>
            <person name="Doronina N.V."/>
            <person name="Shmareva M.N."/>
            <person name="Tarlachkov S.V."/>
            <person name="Mustakhimov I."/>
            <person name="Trotsenko Y.A."/>
        </authorList>
    </citation>
    <scope>NUCLEOTIDE SEQUENCE [LARGE SCALE GENOMIC DNA]</scope>
    <source>
        <strain evidence="3 4">Bur 1</strain>
    </source>
</reference>
<dbReference type="GO" id="GO:0016989">
    <property type="term" value="F:sigma factor antagonist activity"/>
    <property type="evidence" value="ECO:0007669"/>
    <property type="project" value="TreeGrafter"/>
</dbReference>
<organism evidence="3 4">
    <name type="scientific">Methylophaga muralis</name>
    <dbReference type="NCBI Taxonomy" id="291169"/>
    <lineage>
        <taxon>Bacteria</taxon>
        <taxon>Pseudomonadati</taxon>
        <taxon>Pseudomonadota</taxon>
        <taxon>Gammaproteobacteria</taxon>
        <taxon>Thiotrichales</taxon>
        <taxon>Piscirickettsiaceae</taxon>
        <taxon>Methylophaga</taxon>
    </lineage>
</organism>
<dbReference type="InterPro" id="IPR012373">
    <property type="entry name" value="Ferrdict_sens_TM"/>
</dbReference>
<name>A0A1E3GQI9_9GAMM</name>
<evidence type="ECO:0000313" key="4">
    <source>
        <dbReference type="Proteomes" id="UP000094379"/>
    </source>
</evidence>
<feature type="domain" description="FecR protein" evidence="1">
    <location>
        <begin position="120"/>
        <end position="215"/>
    </location>
</feature>
<dbReference type="STRING" id="291169.A9E74_02402"/>
<dbReference type="EMBL" id="MCRI01000037">
    <property type="protein sequence ID" value="ODN65836.1"/>
    <property type="molecule type" value="Genomic_DNA"/>
</dbReference>
<dbReference type="Pfam" id="PF04773">
    <property type="entry name" value="FecR"/>
    <property type="match status" value="1"/>
</dbReference>
<gene>
    <name evidence="3" type="ORF">A9E74_02402</name>
</gene>
<dbReference type="PIRSF" id="PIRSF018266">
    <property type="entry name" value="FecR"/>
    <property type="match status" value="1"/>
</dbReference>
<dbReference type="PANTHER" id="PTHR30273">
    <property type="entry name" value="PERIPLASMIC SIGNAL SENSOR AND SIGMA FACTOR ACTIVATOR FECR-RELATED"/>
    <property type="match status" value="1"/>
</dbReference>
<keyword evidence="4" id="KW-1185">Reference proteome</keyword>
<evidence type="ECO:0000259" key="2">
    <source>
        <dbReference type="Pfam" id="PF16220"/>
    </source>
</evidence>
<evidence type="ECO:0000313" key="3">
    <source>
        <dbReference type="EMBL" id="ODN65836.1"/>
    </source>
</evidence>